<sequence length="233" mass="26957">MYYHAAKVCYKNAKSALKDIGKSRKYFLDLRNNESAIIGRYNGNTSEAYSELEPIYIQMENAEHKIGASYGPYFQNISLTHILCTTSAESHINIKSKECLKGKFRDIFEKVSLEGKWLFLPKFIGENSFDQGAEPFQSFSKLIKIRNELIHYKGKKENWESFEVGMPKFVTNLGLSLSMARKSLQVIKEMILELSKLIDHEPPYWLRDGYDNLPTDIVTNFFEIKIKDNNSKI</sequence>
<dbReference type="EMBL" id="CP061799">
    <property type="protein sequence ID" value="QTA83141.1"/>
    <property type="molecule type" value="Genomic_DNA"/>
</dbReference>
<reference evidence="1" key="1">
    <citation type="journal article" date="2021" name="Microb. Physiol.">
        <title>Proteogenomic Insights into the Physiology of Marine, Sulfate-Reducing, Filamentous Desulfonema limicola and Desulfonema magnum.</title>
        <authorList>
            <person name="Schnaars V."/>
            <person name="Wohlbrand L."/>
            <person name="Scheve S."/>
            <person name="Hinrichs C."/>
            <person name="Reinhardt R."/>
            <person name="Rabus R."/>
        </authorList>
    </citation>
    <scope>NUCLEOTIDE SEQUENCE</scope>
    <source>
        <strain evidence="1">5ac10</strain>
    </source>
</reference>
<proteinExistence type="predicted"/>
<evidence type="ECO:0000313" key="1">
    <source>
        <dbReference type="EMBL" id="QTA83141.1"/>
    </source>
</evidence>
<dbReference type="AlphaFoldDB" id="A0A975GJ38"/>
<dbReference type="Proteomes" id="UP000663720">
    <property type="component" value="Chromosome"/>
</dbReference>
<name>A0A975GJ38_9BACT</name>
<dbReference type="RefSeq" id="WP_207688971.1">
    <property type="nucleotide sequence ID" value="NZ_CP061799.1"/>
</dbReference>
<keyword evidence="2" id="KW-1185">Reference proteome</keyword>
<dbReference type="KEGG" id="dli:dnl_55350"/>
<accession>A0A975GJ38</accession>
<protein>
    <submittedName>
        <fullName evidence="1">Uncharacterized protein</fullName>
    </submittedName>
</protein>
<evidence type="ECO:0000313" key="2">
    <source>
        <dbReference type="Proteomes" id="UP000663720"/>
    </source>
</evidence>
<organism evidence="1 2">
    <name type="scientific">Desulfonema limicola</name>
    <dbReference type="NCBI Taxonomy" id="45656"/>
    <lineage>
        <taxon>Bacteria</taxon>
        <taxon>Pseudomonadati</taxon>
        <taxon>Thermodesulfobacteriota</taxon>
        <taxon>Desulfobacteria</taxon>
        <taxon>Desulfobacterales</taxon>
        <taxon>Desulfococcaceae</taxon>
        <taxon>Desulfonema</taxon>
    </lineage>
</organism>
<gene>
    <name evidence="1" type="ORF">dnl_55350</name>
</gene>